<keyword evidence="6" id="KW-0812">Transmembrane</keyword>
<dbReference type="eggNOG" id="ENOG502SFTM">
    <property type="taxonomic scope" value="Eukaryota"/>
</dbReference>
<evidence type="ECO:0000313" key="7">
    <source>
        <dbReference type="EMBL" id="CCA75202.1"/>
    </source>
</evidence>
<dbReference type="GO" id="GO:0006123">
    <property type="term" value="P:mitochondrial electron transport, cytochrome c to oxygen"/>
    <property type="evidence" value="ECO:0007669"/>
    <property type="project" value="InterPro"/>
</dbReference>
<dbReference type="EMBL" id="CAFZ01000412">
    <property type="protein sequence ID" value="CCA75202.1"/>
    <property type="molecule type" value="Genomic_DNA"/>
</dbReference>
<evidence type="ECO:0000313" key="8">
    <source>
        <dbReference type="Proteomes" id="UP000007148"/>
    </source>
</evidence>
<keyword evidence="5 6" id="KW-0472">Membrane</keyword>
<dbReference type="OrthoDB" id="5511599at2759"/>
<dbReference type="InParanoid" id="G4TV59"/>
<evidence type="ECO:0000256" key="6">
    <source>
        <dbReference type="SAM" id="Phobius"/>
    </source>
</evidence>
<dbReference type="HOGENOM" id="CLU_169147_3_0_1"/>
<gene>
    <name evidence="7" type="ORF">PIIN_09186</name>
</gene>
<evidence type="ECO:0000256" key="2">
    <source>
        <dbReference type="ARBA" id="ARBA00009331"/>
    </source>
</evidence>
<evidence type="ECO:0000256" key="3">
    <source>
        <dbReference type="ARBA" id="ARBA00022792"/>
    </source>
</evidence>
<reference evidence="7 8" key="1">
    <citation type="journal article" date="2011" name="PLoS Pathog.">
        <title>Endophytic Life Strategies Decoded by Genome and Transcriptome Analyses of the Mutualistic Root Symbiont Piriformospora indica.</title>
        <authorList>
            <person name="Zuccaro A."/>
            <person name="Lahrmann U."/>
            <person name="Guldener U."/>
            <person name="Langen G."/>
            <person name="Pfiffi S."/>
            <person name="Biedenkopf D."/>
            <person name="Wong P."/>
            <person name="Samans B."/>
            <person name="Grimm C."/>
            <person name="Basiewicz M."/>
            <person name="Murat C."/>
            <person name="Martin F."/>
            <person name="Kogel K.H."/>
        </authorList>
    </citation>
    <scope>NUCLEOTIDE SEQUENCE [LARGE SCALE GENOMIC DNA]</scope>
    <source>
        <strain evidence="7 8">DSM 11827</strain>
    </source>
</reference>
<keyword evidence="3" id="KW-0999">Mitochondrion inner membrane</keyword>
<dbReference type="Gene3D" id="4.10.91.10">
    <property type="entry name" value="Cytochrome c oxidase, subunit VIIa"/>
    <property type="match status" value="1"/>
</dbReference>
<dbReference type="STRING" id="1109443.G4TV59"/>
<proteinExistence type="inferred from homology"/>
<evidence type="ECO:0000256" key="5">
    <source>
        <dbReference type="ARBA" id="ARBA00023136"/>
    </source>
</evidence>
<comment type="similarity">
    <text evidence="2">Belongs to the cytochrome c oxidase VIIa family.</text>
</comment>
<keyword evidence="8" id="KW-1185">Reference proteome</keyword>
<keyword evidence="6" id="KW-1133">Transmembrane helix</keyword>
<dbReference type="InterPro" id="IPR039297">
    <property type="entry name" value="COX7a"/>
</dbReference>
<dbReference type="GO" id="GO:0045277">
    <property type="term" value="C:respiratory chain complex IV"/>
    <property type="evidence" value="ECO:0007669"/>
    <property type="project" value="InterPro"/>
</dbReference>
<dbReference type="InterPro" id="IPR036539">
    <property type="entry name" value="Cyt_c_oxidase_su7a_sf"/>
</dbReference>
<dbReference type="Proteomes" id="UP000007148">
    <property type="component" value="Unassembled WGS sequence"/>
</dbReference>
<dbReference type="AlphaFoldDB" id="G4TV59"/>
<name>G4TV59_SERID</name>
<organism evidence="7 8">
    <name type="scientific">Serendipita indica (strain DSM 11827)</name>
    <name type="common">Root endophyte fungus</name>
    <name type="synonym">Piriformospora indica</name>
    <dbReference type="NCBI Taxonomy" id="1109443"/>
    <lineage>
        <taxon>Eukaryota</taxon>
        <taxon>Fungi</taxon>
        <taxon>Dikarya</taxon>
        <taxon>Basidiomycota</taxon>
        <taxon>Agaricomycotina</taxon>
        <taxon>Agaricomycetes</taxon>
        <taxon>Sebacinales</taxon>
        <taxon>Serendipitaceae</taxon>
        <taxon>Serendipita</taxon>
    </lineage>
</organism>
<sequence>MFLVDKPNRVPERQRLYQQSTIPIYLRTPRSRLYVGTFAAGFGVAMLGSVYTMYALIRGKE</sequence>
<dbReference type="OMA" id="HEPIYYR"/>
<comment type="caution">
    <text evidence="7">The sequence shown here is derived from an EMBL/GenBank/DDBJ whole genome shotgun (WGS) entry which is preliminary data.</text>
</comment>
<dbReference type="GO" id="GO:0005743">
    <property type="term" value="C:mitochondrial inner membrane"/>
    <property type="evidence" value="ECO:0007669"/>
    <property type="project" value="UniProtKB-SubCell"/>
</dbReference>
<evidence type="ECO:0000256" key="4">
    <source>
        <dbReference type="ARBA" id="ARBA00023128"/>
    </source>
</evidence>
<keyword evidence="4" id="KW-0496">Mitochondrion</keyword>
<feature type="transmembrane region" description="Helical" evidence="6">
    <location>
        <begin position="33"/>
        <end position="57"/>
    </location>
</feature>
<comment type="subcellular location">
    <subcellularLocation>
        <location evidence="1">Mitochondrion inner membrane</location>
    </subcellularLocation>
</comment>
<evidence type="ECO:0000256" key="1">
    <source>
        <dbReference type="ARBA" id="ARBA00004273"/>
    </source>
</evidence>
<protein>
    <submittedName>
        <fullName evidence="7">Uncharacterized protein</fullName>
    </submittedName>
</protein>
<accession>G4TV59</accession>
<dbReference type="Pfam" id="PF02238">
    <property type="entry name" value="COX7a"/>
    <property type="match status" value="1"/>
</dbReference>